<reference evidence="3" key="1">
    <citation type="journal article" date="2019" name="Int. J. Syst. Evol. Microbiol.">
        <title>The Global Catalogue of Microorganisms (GCM) 10K type strain sequencing project: providing services to taxonomists for standard genome sequencing and annotation.</title>
        <authorList>
            <consortium name="The Broad Institute Genomics Platform"/>
            <consortium name="The Broad Institute Genome Sequencing Center for Infectious Disease"/>
            <person name="Wu L."/>
            <person name="Ma J."/>
        </authorList>
    </citation>
    <scope>NUCLEOTIDE SEQUENCE [LARGE SCALE GENOMIC DNA]</scope>
    <source>
        <strain evidence="3">KCTC 52925</strain>
    </source>
</reference>
<comment type="caution">
    <text evidence="2">The sequence shown here is derived from an EMBL/GenBank/DDBJ whole genome shotgun (WGS) entry which is preliminary data.</text>
</comment>
<keyword evidence="1" id="KW-1133">Transmembrane helix</keyword>
<proteinExistence type="predicted"/>
<gene>
    <name evidence="2" type="ORF">ACFSYS_02100</name>
</gene>
<dbReference type="Proteomes" id="UP001597438">
    <property type="component" value="Unassembled WGS sequence"/>
</dbReference>
<evidence type="ECO:0000256" key="1">
    <source>
        <dbReference type="SAM" id="Phobius"/>
    </source>
</evidence>
<accession>A0ABW5WZW5</accession>
<keyword evidence="1" id="KW-0472">Membrane</keyword>
<evidence type="ECO:0000313" key="2">
    <source>
        <dbReference type="EMBL" id="MFD2832062.1"/>
    </source>
</evidence>
<sequence length="57" mass="6576">MFRVSRSLKYTIILFLIFFIGILGFAVYINKSLDKNSEIIDPSEVFAPDQTPLAFQF</sequence>
<protein>
    <submittedName>
        <fullName evidence="2">Uncharacterized protein</fullName>
    </submittedName>
</protein>
<name>A0ABW5WZW5_9FLAO</name>
<dbReference type="EMBL" id="JBHUOJ010000004">
    <property type="protein sequence ID" value="MFD2832062.1"/>
    <property type="molecule type" value="Genomic_DNA"/>
</dbReference>
<feature type="transmembrane region" description="Helical" evidence="1">
    <location>
        <begin position="12"/>
        <end position="29"/>
    </location>
</feature>
<keyword evidence="1" id="KW-0812">Transmembrane</keyword>
<dbReference type="RefSeq" id="WP_251739516.1">
    <property type="nucleotide sequence ID" value="NZ_JBHUOJ010000004.1"/>
</dbReference>
<evidence type="ECO:0000313" key="3">
    <source>
        <dbReference type="Proteomes" id="UP001597438"/>
    </source>
</evidence>
<keyword evidence="3" id="KW-1185">Reference proteome</keyword>
<organism evidence="2 3">
    <name type="scientific">Christiangramia antarctica</name>
    <dbReference type="NCBI Taxonomy" id="2058158"/>
    <lineage>
        <taxon>Bacteria</taxon>
        <taxon>Pseudomonadati</taxon>
        <taxon>Bacteroidota</taxon>
        <taxon>Flavobacteriia</taxon>
        <taxon>Flavobacteriales</taxon>
        <taxon>Flavobacteriaceae</taxon>
        <taxon>Christiangramia</taxon>
    </lineage>
</organism>